<accession>A0A1R4JCF0</accession>
<dbReference type="SUPFAM" id="SSF158997">
    <property type="entry name" value="Trm112p-like"/>
    <property type="match status" value="1"/>
</dbReference>
<dbReference type="OrthoDB" id="9812205at2"/>
<dbReference type="InterPro" id="IPR005651">
    <property type="entry name" value="Trm112-like"/>
</dbReference>
<dbReference type="Pfam" id="PF03966">
    <property type="entry name" value="Trm112p"/>
    <property type="match status" value="1"/>
</dbReference>
<dbReference type="EMBL" id="FUKQ01000025">
    <property type="protein sequence ID" value="SJN29624.1"/>
    <property type="molecule type" value="Genomic_DNA"/>
</dbReference>
<sequence>MPDQMELSPTFLEIAACPACHSKFAVDYDRHELACTNNACALAFQVRDGIPVLLIDEARRPAAR</sequence>
<dbReference type="STRING" id="1255658.FM114_06750"/>
<dbReference type="RefSeq" id="WP_094764410.1">
    <property type="nucleotide sequence ID" value="NZ_FUKQ01000025.1"/>
</dbReference>
<keyword evidence="3" id="KW-1185">Reference proteome</keyword>
<dbReference type="Proteomes" id="UP000188342">
    <property type="component" value="Unassembled WGS sequence"/>
</dbReference>
<gene>
    <name evidence="2" type="ORF">FM114_06750</name>
</gene>
<dbReference type="Gene3D" id="2.20.25.10">
    <property type="match status" value="1"/>
</dbReference>
<comment type="similarity">
    <text evidence="1">Belongs to the UPF0434 family.</text>
</comment>
<name>A0A1R4JCF0_9ACTN</name>
<evidence type="ECO:0000256" key="1">
    <source>
        <dbReference type="HAMAP-Rule" id="MF_01187"/>
    </source>
</evidence>
<protein>
    <recommendedName>
        <fullName evidence="1">UPF0434 protein FM114_06750</fullName>
    </recommendedName>
</protein>
<evidence type="ECO:0000313" key="2">
    <source>
        <dbReference type="EMBL" id="SJN29624.1"/>
    </source>
</evidence>
<reference evidence="2 3" key="1">
    <citation type="submission" date="2017-02" db="EMBL/GenBank/DDBJ databases">
        <authorList>
            <person name="Peterson S.W."/>
        </authorList>
    </citation>
    <scope>NUCLEOTIDE SEQUENCE [LARGE SCALE GENOMIC DNA]</scope>
    <source>
        <strain evidence="2 3">LSP_Lj1</strain>
    </source>
</reference>
<dbReference type="AlphaFoldDB" id="A0A1R4JCF0"/>
<dbReference type="HAMAP" id="MF_01187">
    <property type="entry name" value="UPF0434"/>
    <property type="match status" value="1"/>
</dbReference>
<organism evidence="2 3">
    <name type="scientific">Luteococcus japonicus LSP_Lj1</name>
    <dbReference type="NCBI Taxonomy" id="1255658"/>
    <lineage>
        <taxon>Bacteria</taxon>
        <taxon>Bacillati</taxon>
        <taxon>Actinomycetota</taxon>
        <taxon>Actinomycetes</taxon>
        <taxon>Propionibacteriales</taxon>
        <taxon>Propionibacteriaceae</taxon>
        <taxon>Luteococcus</taxon>
    </lineage>
</organism>
<proteinExistence type="inferred from homology"/>
<evidence type="ECO:0000313" key="3">
    <source>
        <dbReference type="Proteomes" id="UP000188342"/>
    </source>
</evidence>